<dbReference type="RefSeq" id="WP_011128340.1">
    <property type="nucleotide sequence ID" value="NC_005070.1"/>
</dbReference>
<sequence length="219" mass="24287">MLRPFLHIKESSTVLAVSAPLFCGVLLCAGASPVATATSLGTRSVTELKRSLLADVQEQGPYRLTPERRALLNTIRYAEGTWTDGENKGYRILYGGSQFHDLSRHPQKVVVNRYASAAAGAYQFLPATWNGLAEELTLHSFEPRYQDQAALHLVKRRGALGEIDSRGLTRTAMARLAPEWASFPTRSGRSAYGQPVKSHRELVRFYEDNLKQLKDQLGA</sequence>
<evidence type="ECO:0000313" key="2">
    <source>
        <dbReference type="Proteomes" id="UP000001422"/>
    </source>
</evidence>
<dbReference type="eggNOG" id="COG4678">
    <property type="taxonomic scope" value="Bacteria"/>
</dbReference>
<dbReference type="Gene3D" id="1.10.530.10">
    <property type="match status" value="1"/>
</dbReference>
<keyword evidence="2" id="KW-1185">Reference proteome</keyword>
<reference evidence="1 2" key="1">
    <citation type="journal article" date="2003" name="Nature">
        <title>The genome of a motile marine Synechococcus.</title>
        <authorList>
            <person name="Palenik B."/>
            <person name="Brahamsha B."/>
            <person name="Larimer F."/>
            <person name="Land M."/>
            <person name="Hauser L."/>
            <person name="Chain P."/>
            <person name="Lamerdin J."/>
            <person name="Regala W."/>
            <person name="Allen E.A."/>
            <person name="McCarren J."/>
            <person name="Paulsen I."/>
            <person name="Dufresne A."/>
            <person name="Partensky F."/>
            <person name="Webb E."/>
            <person name="Waterbury J."/>
        </authorList>
    </citation>
    <scope>NUCLEOTIDE SEQUENCE [LARGE SCALE GENOMIC DNA]</scope>
    <source>
        <strain evidence="1 2">WH8102</strain>
    </source>
</reference>
<accession>Q7U664</accession>
<dbReference type="STRING" id="84588.SYNW1476"/>
<dbReference type="EMBL" id="BX569693">
    <property type="protein sequence ID" value="CAE07991.1"/>
    <property type="molecule type" value="Genomic_DNA"/>
</dbReference>
<evidence type="ECO:0000313" key="1">
    <source>
        <dbReference type="EMBL" id="CAE07991.1"/>
    </source>
</evidence>
<gene>
    <name evidence="1" type="ordered locus">SYNW1476</name>
</gene>
<dbReference type="CDD" id="cd00736">
    <property type="entry name" value="lambda_lys-like"/>
    <property type="match status" value="1"/>
</dbReference>
<dbReference type="KEGG" id="syw:SYNW1476"/>
<dbReference type="HOGENOM" id="CLU_080928_1_0_3"/>
<dbReference type="CAZy" id="GH104">
    <property type="family name" value="Glycoside Hydrolase Family 104"/>
</dbReference>
<organism evidence="1 2">
    <name type="scientific">Parasynechococcus marenigrum (strain WH8102)</name>
    <dbReference type="NCBI Taxonomy" id="84588"/>
    <lineage>
        <taxon>Bacteria</taxon>
        <taxon>Bacillati</taxon>
        <taxon>Cyanobacteriota</taxon>
        <taxon>Cyanophyceae</taxon>
        <taxon>Synechococcales</taxon>
        <taxon>Prochlorococcaceae</taxon>
        <taxon>Parasynechococcus</taxon>
        <taxon>Parasynechococcus marenigrum</taxon>
    </lineage>
</organism>
<proteinExistence type="predicted"/>
<dbReference type="AlphaFoldDB" id="Q7U664"/>
<dbReference type="SUPFAM" id="SSF53955">
    <property type="entry name" value="Lysozyme-like"/>
    <property type="match status" value="1"/>
</dbReference>
<protein>
    <submittedName>
        <fullName evidence="1">Possible muramidase, COG4678</fullName>
    </submittedName>
</protein>
<name>Q7U664_PARMW</name>
<dbReference type="InterPro" id="IPR023346">
    <property type="entry name" value="Lysozyme-like_dom_sf"/>
</dbReference>
<dbReference type="Proteomes" id="UP000001422">
    <property type="component" value="Chromosome"/>
</dbReference>